<feature type="transmembrane region" description="Helical" evidence="1">
    <location>
        <begin position="158"/>
        <end position="177"/>
    </location>
</feature>
<dbReference type="EMBL" id="ABCS01000014">
    <property type="protein sequence ID" value="EDM80091.1"/>
    <property type="molecule type" value="Genomic_DNA"/>
</dbReference>
<proteinExistence type="predicted"/>
<name>A6G2C2_9BACT</name>
<feature type="transmembrane region" description="Helical" evidence="1">
    <location>
        <begin position="184"/>
        <end position="201"/>
    </location>
</feature>
<keyword evidence="3" id="KW-1185">Reference proteome</keyword>
<keyword evidence="1" id="KW-0472">Membrane</keyword>
<organism evidence="2 3">
    <name type="scientific">Plesiocystis pacifica SIR-1</name>
    <dbReference type="NCBI Taxonomy" id="391625"/>
    <lineage>
        <taxon>Bacteria</taxon>
        <taxon>Pseudomonadati</taxon>
        <taxon>Myxococcota</taxon>
        <taxon>Polyangia</taxon>
        <taxon>Nannocystales</taxon>
        <taxon>Nannocystaceae</taxon>
        <taxon>Plesiocystis</taxon>
    </lineage>
</organism>
<evidence type="ECO:0000313" key="2">
    <source>
        <dbReference type="EMBL" id="EDM80091.1"/>
    </source>
</evidence>
<feature type="transmembrane region" description="Helical" evidence="1">
    <location>
        <begin position="47"/>
        <end position="64"/>
    </location>
</feature>
<dbReference type="STRING" id="391625.PPSIR1_20729"/>
<reference evidence="2 3" key="1">
    <citation type="submission" date="2007-06" db="EMBL/GenBank/DDBJ databases">
        <authorList>
            <person name="Shimkets L."/>
            <person name="Ferriera S."/>
            <person name="Johnson J."/>
            <person name="Kravitz S."/>
            <person name="Beeson K."/>
            <person name="Sutton G."/>
            <person name="Rogers Y.-H."/>
            <person name="Friedman R."/>
            <person name="Frazier M."/>
            <person name="Venter J.C."/>
        </authorList>
    </citation>
    <scope>NUCLEOTIDE SEQUENCE [LARGE SCALE GENOMIC DNA]</scope>
    <source>
        <strain evidence="2 3">SIR-1</strain>
    </source>
</reference>
<protein>
    <submittedName>
        <fullName evidence="2">Uncharacterized protein</fullName>
    </submittedName>
</protein>
<gene>
    <name evidence="2" type="ORF">PPSIR1_20729</name>
</gene>
<comment type="caution">
    <text evidence="2">The sequence shown here is derived from an EMBL/GenBank/DDBJ whole genome shotgun (WGS) entry which is preliminary data.</text>
</comment>
<feature type="transmembrane region" description="Helical" evidence="1">
    <location>
        <begin position="119"/>
        <end position="138"/>
    </location>
</feature>
<feature type="transmembrane region" description="Helical" evidence="1">
    <location>
        <begin position="12"/>
        <end position="35"/>
    </location>
</feature>
<dbReference type="AlphaFoldDB" id="A6G2C2"/>
<evidence type="ECO:0000256" key="1">
    <source>
        <dbReference type="SAM" id="Phobius"/>
    </source>
</evidence>
<evidence type="ECO:0000313" key="3">
    <source>
        <dbReference type="Proteomes" id="UP000005801"/>
    </source>
</evidence>
<sequence>MAEPPNPRVNFLAALLVLTYLAGTALLVLTPELGLRALEKEGAVEQASHLVLVAAIVAYAVVALRSRRPLVLLLSLFLTLVLLEELDWGDVYSQNQLATFFQAETGDVNFHNRWGGHSYLLFALPVPAYGLSAFYPAWLREPLERALGPAAPDRRASVAMLACVATLIVGLLALSAYEQQLDELNELVIYLWFGGVAALAARPQSARESG</sequence>
<keyword evidence="1" id="KW-1133">Transmembrane helix</keyword>
<dbReference type="Proteomes" id="UP000005801">
    <property type="component" value="Unassembled WGS sequence"/>
</dbReference>
<keyword evidence="1" id="KW-0812">Transmembrane</keyword>
<accession>A6G2C2</accession>
<dbReference type="RefSeq" id="WP_006970871.1">
    <property type="nucleotide sequence ID" value="NZ_ABCS01000014.1"/>
</dbReference>